<dbReference type="Proteomes" id="UP000014969">
    <property type="component" value="Unassembled WGS sequence"/>
</dbReference>
<sequence>MNADAERGISDDALRYDPSEAGGMVAIIVLMTGSWRMAVSEAVMATTARRRASADWTAR</sequence>
<keyword evidence="1" id="KW-0472">Membrane</keyword>
<organism evidence="2 3">
    <name type="scientific">Mycobacteroides abscessus subsp. bolletii CRM-0020</name>
    <dbReference type="NCBI Taxonomy" id="1306401"/>
    <lineage>
        <taxon>Bacteria</taxon>
        <taxon>Bacillati</taxon>
        <taxon>Actinomycetota</taxon>
        <taxon>Actinomycetes</taxon>
        <taxon>Mycobacteriales</taxon>
        <taxon>Mycobacteriaceae</taxon>
        <taxon>Mycobacteroides</taxon>
        <taxon>Mycobacteroides abscessus</taxon>
    </lineage>
</organism>
<feature type="transmembrane region" description="Helical" evidence="1">
    <location>
        <begin position="21"/>
        <end position="39"/>
    </location>
</feature>
<proteinExistence type="predicted"/>
<dbReference type="EMBL" id="ATFQ01000015">
    <property type="protein sequence ID" value="EPQ24429.1"/>
    <property type="molecule type" value="Genomic_DNA"/>
</dbReference>
<name>A0A829HWY8_9MYCO</name>
<gene>
    <name evidence="2" type="ORF">J108_08725</name>
</gene>
<comment type="caution">
    <text evidence="2">The sequence shown here is derived from an EMBL/GenBank/DDBJ whole genome shotgun (WGS) entry which is preliminary data.</text>
</comment>
<dbReference type="AlphaFoldDB" id="A0A829HWY8"/>
<keyword evidence="1" id="KW-1133">Transmembrane helix</keyword>
<accession>A0A829HWY8</accession>
<evidence type="ECO:0000313" key="3">
    <source>
        <dbReference type="Proteomes" id="UP000014969"/>
    </source>
</evidence>
<protein>
    <submittedName>
        <fullName evidence="2">Uncharacterized protein</fullName>
    </submittedName>
</protein>
<evidence type="ECO:0000313" key="2">
    <source>
        <dbReference type="EMBL" id="EPQ24429.1"/>
    </source>
</evidence>
<evidence type="ECO:0000256" key="1">
    <source>
        <dbReference type="SAM" id="Phobius"/>
    </source>
</evidence>
<keyword evidence="1" id="KW-0812">Transmembrane</keyword>
<reference evidence="2 3" key="1">
    <citation type="journal article" date="2013" name="Genome Announc.">
        <title>Genome Sequence of an Epidemic Isolate of Mycobacterium abscessus subsp. bolletii from Rio de Janeiro, Brazil.</title>
        <authorList>
            <person name="Davidson R.M."/>
            <person name="Reynolds P.R."/>
            <person name="Farias-Hesson E."/>
            <person name="Duarte R.S."/>
            <person name="Jackson M."/>
            <person name="Strong M."/>
        </authorList>
    </citation>
    <scope>NUCLEOTIDE SEQUENCE [LARGE SCALE GENOMIC DNA]</scope>
    <source>
        <strain evidence="2 3">CRM-0020</strain>
    </source>
</reference>